<sequence>MHRQHDSVFSYNIARPFPYRWFTPVALIGGLVLATVFTLLNFASAGFLLVVKTSVDPNATVSENPLQPLPTYLTSKIKPACQPVTLPVGTQFFTNQTALMYTLTGVWEEGKDGNGPTVSPSLTYNQNPLQDCSVSTIQIDIDSQDRGTNQLALTEWGARVRAYATCRIVTTTGAVFFNLTQTYDYVPDTTSLSQIYSFLGTGFLTRDQHRRASLWWGESLMSTYWAQMTWLLQNETRSVGSKHYHIRKGCLSFFPRPVQVDMTDASFFKFSSQFIERTLPGQYEYPHAEGDNVTDTLADLIRKGTYPNIWAPANNLAKSVYSTVLTDLGQTSAQPNLLTYAATLQAFTSHLPSAQKHIANARPGPATNSYDELKNVTGPLTVSPSVISAQYICQVPRRRSTVNLLVAVLVADLVFLRTAWTLYNFAAGSWLRRKDATADRCRGCLESTEDETVGKRMVSPTTAQRDGSGEIVREDQAV</sequence>
<name>A0ABR1UZK6_9PEZI</name>
<reference evidence="3 4" key="1">
    <citation type="submission" date="2023-01" db="EMBL/GenBank/DDBJ databases">
        <title>Analysis of 21 Apiospora genomes using comparative genomics revels a genus with tremendous synthesis potential of carbohydrate active enzymes and secondary metabolites.</title>
        <authorList>
            <person name="Sorensen T."/>
        </authorList>
    </citation>
    <scope>NUCLEOTIDE SEQUENCE [LARGE SCALE GENOMIC DNA]</scope>
    <source>
        <strain evidence="3 4">CBS 83171</strain>
    </source>
</reference>
<comment type="caution">
    <text evidence="3">The sequence shown here is derived from an EMBL/GenBank/DDBJ whole genome shotgun (WGS) entry which is preliminary data.</text>
</comment>
<feature type="region of interest" description="Disordered" evidence="1">
    <location>
        <begin position="452"/>
        <end position="478"/>
    </location>
</feature>
<evidence type="ECO:0000256" key="2">
    <source>
        <dbReference type="SAM" id="Phobius"/>
    </source>
</evidence>
<protein>
    <recommendedName>
        <fullName evidence="5">Transmembrane protein</fullName>
    </recommendedName>
</protein>
<keyword evidence="2" id="KW-1133">Transmembrane helix</keyword>
<evidence type="ECO:0000256" key="1">
    <source>
        <dbReference type="SAM" id="MobiDB-lite"/>
    </source>
</evidence>
<keyword evidence="2" id="KW-0812">Transmembrane</keyword>
<gene>
    <name evidence="3" type="ORF">PG996_007911</name>
</gene>
<feature type="compositionally biased region" description="Basic and acidic residues" evidence="1">
    <location>
        <begin position="467"/>
        <end position="478"/>
    </location>
</feature>
<organism evidence="3 4">
    <name type="scientific">Apiospora saccharicola</name>
    <dbReference type="NCBI Taxonomy" id="335842"/>
    <lineage>
        <taxon>Eukaryota</taxon>
        <taxon>Fungi</taxon>
        <taxon>Dikarya</taxon>
        <taxon>Ascomycota</taxon>
        <taxon>Pezizomycotina</taxon>
        <taxon>Sordariomycetes</taxon>
        <taxon>Xylariomycetidae</taxon>
        <taxon>Amphisphaeriales</taxon>
        <taxon>Apiosporaceae</taxon>
        <taxon>Apiospora</taxon>
    </lineage>
</organism>
<evidence type="ECO:0000313" key="3">
    <source>
        <dbReference type="EMBL" id="KAK8063259.1"/>
    </source>
</evidence>
<evidence type="ECO:0000313" key="4">
    <source>
        <dbReference type="Proteomes" id="UP001446871"/>
    </source>
</evidence>
<feature type="transmembrane region" description="Helical" evidence="2">
    <location>
        <begin position="21"/>
        <end position="51"/>
    </location>
</feature>
<dbReference type="Proteomes" id="UP001446871">
    <property type="component" value="Unassembled WGS sequence"/>
</dbReference>
<keyword evidence="2" id="KW-0472">Membrane</keyword>
<proteinExistence type="predicted"/>
<accession>A0ABR1UZK6</accession>
<dbReference type="EMBL" id="JAQQWM010000005">
    <property type="protein sequence ID" value="KAK8063259.1"/>
    <property type="molecule type" value="Genomic_DNA"/>
</dbReference>
<keyword evidence="4" id="KW-1185">Reference proteome</keyword>
<evidence type="ECO:0008006" key="5">
    <source>
        <dbReference type="Google" id="ProtNLM"/>
    </source>
</evidence>